<reference evidence="1 2" key="1">
    <citation type="journal article" date="2015" name="Nature">
        <title>rRNA introns, odd ribosomes, and small enigmatic genomes across a large radiation of phyla.</title>
        <authorList>
            <person name="Brown C.T."/>
            <person name="Hug L.A."/>
            <person name="Thomas B.C."/>
            <person name="Sharon I."/>
            <person name="Castelle C.J."/>
            <person name="Singh A."/>
            <person name="Wilkins M.J."/>
            <person name="Williams K.H."/>
            <person name="Banfield J.F."/>
        </authorList>
    </citation>
    <scope>NUCLEOTIDE SEQUENCE [LARGE SCALE GENOMIC DNA]</scope>
</reference>
<name>A0A0G0K187_9BACT</name>
<gene>
    <name evidence="1" type="ORF">US90_C0018G0044</name>
</gene>
<accession>A0A0G0K187</accession>
<comment type="caution">
    <text evidence="1">The sequence shown here is derived from an EMBL/GenBank/DDBJ whole genome shotgun (WGS) entry which is preliminary data.</text>
</comment>
<sequence>MAFGGSRAKEIRRDSGYYCAICGEWHPPRKHELRPELDAHSLDRTHRDMGMPVCSASLKGKASCHQRLHDTTNDPAELRKVSLTAAELGGLSEAIRMVNGGVPENIIRRRLLRRGY</sequence>
<evidence type="ECO:0000313" key="1">
    <source>
        <dbReference type="EMBL" id="KKQ69200.1"/>
    </source>
</evidence>
<dbReference type="AlphaFoldDB" id="A0A0G0K187"/>
<evidence type="ECO:0000313" key="2">
    <source>
        <dbReference type="Proteomes" id="UP000034406"/>
    </source>
</evidence>
<organism evidence="1 2">
    <name type="scientific">Candidatus Shapirobacteria bacterium GW2011_GWE2_38_30</name>
    <dbReference type="NCBI Taxonomy" id="1618490"/>
    <lineage>
        <taxon>Bacteria</taxon>
        <taxon>Candidatus Shapironibacteriota</taxon>
    </lineage>
</organism>
<dbReference type="Proteomes" id="UP000034406">
    <property type="component" value="Unassembled WGS sequence"/>
</dbReference>
<dbReference type="EMBL" id="LBUT01000018">
    <property type="protein sequence ID" value="KKQ69200.1"/>
    <property type="molecule type" value="Genomic_DNA"/>
</dbReference>
<proteinExistence type="predicted"/>
<protein>
    <submittedName>
        <fullName evidence="1">Uncharacterized protein</fullName>
    </submittedName>
</protein>